<gene>
    <name evidence="2" type="ORF">UY23_C0001G0276</name>
</gene>
<reference evidence="2 3" key="1">
    <citation type="journal article" date="2015" name="Nature">
        <title>rRNA introns, odd ribosomes, and small enigmatic genomes across a large radiation of phyla.</title>
        <authorList>
            <person name="Brown C.T."/>
            <person name="Hug L.A."/>
            <person name="Thomas B.C."/>
            <person name="Sharon I."/>
            <person name="Castelle C.J."/>
            <person name="Singh A."/>
            <person name="Wilkins M.J."/>
            <person name="Williams K.H."/>
            <person name="Banfield J.F."/>
        </authorList>
    </citation>
    <scope>NUCLEOTIDE SEQUENCE [LARGE SCALE GENOMIC DNA]</scope>
</reference>
<dbReference type="Proteomes" id="UP000034956">
    <property type="component" value="Unassembled WGS sequence"/>
</dbReference>
<keyword evidence="1" id="KW-0472">Membrane</keyword>
<keyword evidence="1" id="KW-1133">Transmembrane helix</keyword>
<name>A0A0G1XBJ6_9BACT</name>
<proteinExistence type="predicted"/>
<dbReference type="EMBL" id="LCPF01000001">
    <property type="protein sequence ID" value="KKU91670.1"/>
    <property type="molecule type" value="Genomic_DNA"/>
</dbReference>
<accession>A0A0G1XBJ6</accession>
<organism evidence="2 3">
    <name type="scientific">Candidatus Jorgensenbacteria bacterium GW2011_GWA1_48_11</name>
    <dbReference type="NCBI Taxonomy" id="1618660"/>
    <lineage>
        <taxon>Bacteria</taxon>
        <taxon>Candidatus Joergenseniibacteriota</taxon>
    </lineage>
</organism>
<protein>
    <submittedName>
        <fullName evidence="2">Uncharacterized protein</fullName>
    </submittedName>
</protein>
<evidence type="ECO:0000313" key="3">
    <source>
        <dbReference type="Proteomes" id="UP000034956"/>
    </source>
</evidence>
<sequence length="130" mass="14021">MLLRGFGGLAAIALGQAYIVIRTVLIGHASASPAATVREGSCHPKNIGIIRAAAFVAGPHFVIIKIIRRKIRIGIRSCWRRYESDFKPSLIGNTRIGGRTNIPAPNTEIPGRCLSRRIIAPRNSGLGRAD</sequence>
<evidence type="ECO:0000256" key="1">
    <source>
        <dbReference type="SAM" id="Phobius"/>
    </source>
</evidence>
<keyword evidence="1" id="KW-0812">Transmembrane</keyword>
<comment type="caution">
    <text evidence="2">The sequence shown here is derived from an EMBL/GenBank/DDBJ whole genome shotgun (WGS) entry which is preliminary data.</text>
</comment>
<dbReference type="AlphaFoldDB" id="A0A0G1XBJ6"/>
<feature type="transmembrane region" description="Helical" evidence="1">
    <location>
        <begin position="47"/>
        <end position="67"/>
    </location>
</feature>
<evidence type="ECO:0000313" key="2">
    <source>
        <dbReference type="EMBL" id="KKU91670.1"/>
    </source>
</evidence>